<reference evidence="2 3" key="1">
    <citation type="journal article" date="2014" name="PLoS Genet.">
        <title>Phylogenetically driven sequencing of extremely halophilic archaea reveals strategies for static and dynamic osmo-response.</title>
        <authorList>
            <person name="Becker E.A."/>
            <person name="Seitzer P.M."/>
            <person name="Tritt A."/>
            <person name="Larsen D."/>
            <person name="Krusor M."/>
            <person name="Yao A.I."/>
            <person name="Wu D."/>
            <person name="Madern D."/>
            <person name="Eisen J.A."/>
            <person name="Darling A.E."/>
            <person name="Facciotti M.T."/>
        </authorList>
    </citation>
    <scope>NUCLEOTIDE SEQUENCE [LARGE SCALE GENOMIC DNA]</scope>
    <source>
        <strain evidence="2 3">DSM 3751</strain>
    </source>
</reference>
<dbReference type="EMBL" id="AOII01000045">
    <property type="protein sequence ID" value="ELY78369.1"/>
    <property type="molecule type" value="Genomic_DNA"/>
</dbReference>
<feature type="region of interest" description="Disordered" evidence="1">
    <location>
        <begin position="44"/>
        <end position="63"/>
    </location>
</feature>
<evidence type="ECO:0000313" key="2">
    <source>
        <dbReference type="EMBL" id="ELY78369.1"/>
    </source>
</evidence>
<evidence type="ECO:0000256" key="1">
    <source>
        <dbReference type="SAM" id="MobiDB-lite"/>
    </source>
</evidence>
<accession>L9YW61</accession>
<dbReference type="Proteomes" id="UP000011618">
    <property type="component" value="Unassembled WGS sequence"/>
</dbReference>
<gene>
    <name evidence="2" type="ORF">C487_08884</name>
</gene>
<evidence type="ECO:0000313" key="3">
    <source>
        <dbReference type="Proteomes" id="UP000011618"/>
    </source>
</evidence>
<organism evidence="2 3">
    <name type="scientific">Natrinema pallidum DSM 3751</name>
    <dbReference type="NCBI Taxonomy" id="1227495"/>
    <lineage>
        <taxon>Archaea</taxon>
        <taxon>Methanobacteriati</taxon>
        <taxon>Methanobacteriota</taxon>
        <taxon>Stenosarchaea group</taxon>
        <taxon>Halobacteria</taxon>
        <taxon>Halobacteriales</taxon>
        <taxon>Natrialbaceae</taxon>
        <taxon>Natrinema</taxon>
    </lineage>
</organism>
<feature type="compositionally biased region" description="Low complexity" evidence="1">
    <location>
        <begin position="46"/>
        <end position="55"/>
    </location>
</feature>
<dbReference type="AlphaFoldDB" id="L9YW61"/>
<sequence>MGVSSEETKINVAVPFICHIFQYKDTRHDYIVNDYHIDCRPPSDGTAATTTEATALGRDVPAW</sequence>
<proteinExistence type="predicted"/>
<comment type="caution">
    <text evidence="2">The sequence shown here is derived from an EMBL/GenBank/DDBJ whole genome shotgun (WGS) entry which is preliminary data.</text>
</comment>
<protein>
    <submittedName>
        <fullName evidence="2">Uncharacterized protein</fullName>
    </submittedName>
</protein>
<name>L9YW61_9EURY</name>